<sequence length="286" mass="30696">MNTPTFSVVMPVFNAERSVGDAIQSVLDQTFQDFELIIVDDGSFDRTVEVCREFRDDRIRIVTQKNRGAADARNSGVAVARGEHIAFIDSYDRWASTELALHLIHLHIDDGFEVNYSTLRLIEAGDTVTPLRDRCQKNTDIAPSKPTHSRLTRSIGFMGIALMAATLTGCANTRGPGLGSALDASTTAYALDHGYEEANPLLSPIGDPYLSALAVIGVKQGIKYSLHEYAGLNEDCAHYGVETAAMGAGGWNLAILAGAATGPGLIVGALFGAGYWLWSDGDEACR</sequence>
<feature type="domain" description="Glycosyltransferase 2-like" evidence="2">
    <location>
        <begin position="7"/>
        <end position="134"/>
    </location>
</feature>
<dbReference type="Proteomes" id="UP001162135">
    <property type="component" value="Unassembled WGS sequence"/>
</dbReference>
<protein>
    <recommendedName>
        <fullName evidence="2">Glycosyltransferase 2-like domain-containing protein</fullName>
    </recommendedName>
</protein>
<name>A0ABT6I8N0_9GAMM</name>
<keyword evidence="1" id="KW-1133">Transmembrane helix</keyword>
<dbReference type="Gene3D" id="3.90.550.10">
    <property type="entry name" value="Spore Coat Polysaccharide Biosynthesis Protein SpsA, Chain A"/>
    <property type="match status" value="1"/>
</dbReference>
<evidence type="ECO:0000256" key="1">
    <source>
        <dbReference type="SAM" id="Phobius"/>
    </source>
</evidence>
<reference evidence="3" key="2">
    <citation type="submission" date="2017-11" db="EMBL/GenBank/DDBJ databases">
        <authorList>
            <person name="Das S.K."/>
        </authorList>
    </citation>
    <scope>NUCLEOTIDE SEQUENCE</scope>
    <source>
        <strain evidence="3">S4-41</strain>
    </source>
</reference>
<evidence type="ECO:0000313" key="3">
    <source>
        <dbReference type="EMBL" id="MDH4574075.1"/>
    </source>
</evidence>
<keyword evidence="1" id="KW-0472">Membrane</keyword>
<accession>A0ABT6I8N0</accession>
<evidence type="ECO:0000259" key="2">
    <source>
        <dbReference type="Pfam" id="PF00535"/>
    </source>
</evidence>
<gene>
    <name evidence="3" type="ORF">CUR86_17700</name>
</gene>
<dbReference type="RefSeq" id="WP_280338137.1">
    <property type="nucleotide sequence ID" value="NZ_PGFS01000001.1"/>
</dbReference>
<dbReference type="EMBL" id="PGFS01000001">
    <property type="protein sequence ID" value="MDH4574075.1"/>
    <property type="molecule type" value="Genomic_DNA"/>
</dbReference>
<keyword evidence="1" id="KW-0812">Transmembrane</keyword>
<comment type="caution">
    <text evidence="3">The sequence shown here is derived from an EMBL/GenBank/DDBJ whole genome shotgun (WGS) entry which is preliminary data.</text>
</comment>
<organism evidence="3 4">
    <name type="scientific">Salinicola acroporae</name>
    <dbReference type="NCBI Taxonomy" id="1541440"/>
    <lineage>
        <taxon>Bacteria</taxon>
        <taxon>Pseudomonadati</taxon>
        <taxon>Pseudomonadota</taxon>
        <taxon>Gammaproteobacteria</taxon>
        <taxon>Oceanospirillales</taxon>
        <taxon>Halomonadaceae</taxon>
        <taxon>Salinicola</taxon>
    </lineage>
</organism>
<keyword evidence="4" id="KW-1185">Reference proteome</keyword>
<dbReference type="Pfam" id="PF00535">
    <property type="entry name" value="Glycos_transf_2"/>
    <property type="match status" value="1"/>
</dbReference>
<dbReference type="InterPro" id="IPR050834">
    <property type="entry name" value="Glycosyltransf_2"/>
</dbReference>
<proteinExistence type="predicted"/>
<reference evidence="3" key="1">
    <citation type="journal article" date="2015" name="Antonie Van Leeuwenhoek">
        <title>Comparative 16S rRNA signatures and multilocus sequence analysis for the genus Salinicola and description of Salinicola acroporae sp. nov., isolated from coral Acropora digitifera.</title>
        <authorList>
            <person name="Lepcha R.T."/>
            <person name="Poddar A."/>
            <person name="Schumann P."/>
            <person name="Das S.K."/>
        </authorList>
    </citation>
    <scope>NUCLEOTIDE SEQUENCE</scope>
    <source>
        <strain evidence="3">S4-41</strain>
    </source>
</reference>
<dbReference type="PANTHER" id="PTHR43685">
    <property type="entry name" value="GLYCOSYLTRANSFERASE"/>
    <property type="match status" value="1"/>
</dbReference>
<dbReference type="InterPro" id="IPR001173">
    <property type="entry name" value="Glyco_trans_2-like"/>
</dbReference>
<evidence type="ECO:0000313" key="4">
    <source>
        <dbReference type="Proteomes" id="UP001162135"/>
    </source>
</evidence>
<dbReference type="PANTHER" id="PTHR43685:SF2">
    <property type="entry name" value="GLYCOSYLTRANSFERASE 2-LIKE DOMAIN-CONTAINING PROTEIN"/>
    <property type="match status" value="1"/>
</dbReference>
<dbReference type="CDD" id="cd00761">
    <property type="entry name" value="Glyco_tranf_GTA_type"/>
    <property type="match status" value="1"/>
</dbReference>
<dbReference type="InterPro" id="IPR029044">
    <property type="entry name" value="Nucleotide-diphossugar_trans"/>
</dbReference>
<dbReference type="SUPFAM" id="SSF53448">
    <property type="entry name" value="Nucleotide-diphospho-sugar transferases"/>
    <property type="match status" value="1"/>
</dbReference>
<feature type="transmembrane region" description="Helical" evidence="1">
    <location>
        <begin position="253"/>
        <end position="278"/>
    </location>
</feature>